<feature type="transmembrane region" description="Helical" evidence="1">
    <location>
        <begin position="34"/>
        <end position="51"/>
    </location>
</feature>
<organism evidence="2 3">
    <name type="scientific">Sinorhizobium saheli</name>
    <dbReference type="NCBI Taxonomy" id="36856"/>
    <lineage>
        <taxon>Bacteria</taxon>
        <taxon>Pseudomonadati</taxon>
        <taxon>Pseudomonadota</taxon>
        <taxon>Alphaproteobacteria</taxon>
        <taxon>Hyphomicrobiales</taxon>
        <taxon>Rhizobiaceae</taxon>
        <taxon>Sinorhizobium/Ensifer group</taxon>
        <taxon>Sinorhizobium</taxon>
    </lineage>
</organism>
<keyword evidence="3" id="KW-1185">Reference proteome</keyword>
<comment type="caution">
    <text evidence="2">The sequence shown here is derived from an EMBL/GenBank/DDBJ whole genome shotgun (WGS) entry which is preliminary data.</text>
</comment>
<evidence type="ECO:0008006" key="4">
    <source>
        <dbReference type="Google" id="ProtNLM"/>
    </source>
</evidence>
<evidence type="ECO:0000313" key="2">
    <source>
        <dbReference type="EMBL" id="OAP49362.1"/>
    </source>
</evidence>
<dbReference type="EMBL" id="LNQB01000055">
    <property type="protein sequence ID" value="OAP49362.1"/>
    <property type="molecule type" value="Genomic_DNA"/>
</dbReference>
<feature type="transmembrane region" description="Helical" evidence="1">
    <location>
        <begin position="86"/>
        <end position="111"/>
    </location>
</feature>
<name>A0A178YP55_SINSA</name>
<dbReference type="Proteomes" id="UP000078507">
    <property type="component" value="Unassembled WGS sequence"/>
</dbReference>
<evidence type="ECO:0000256" key="1">
    <source>
        <dbReference type="SAM" id="Phobius"/>
    </source>
</evidence>
<evidence type="ECO:0000313" key="3">
    <source>
        <dbReference type="Proteomes" id="UP000078507"/>
    </source>
</evidence>
<feature type="transmembrane region" description="Helical" evidence="1">
    <location>
        <begin position="58"/>
        <end position="80"/>
    </location>
</feature>
<keyword evidence="1" id="KW-0472">Membrane</keyword>
<keyword evidence="1" id="KW-1133">Transmembrane helix</keyword>
<feature type="transmembrane region" description="Helical" evidence="1">
    <location>
        <begin position="140"/>
        <end position="157"/>
    </location>
</feature>
<sequence>MPLLDEVLVYIKGLWLLIQGDREGYRWLDISEDGLWRSFTAMLWSLPALAVGWASWRLYYLSAMPSGTTVGFGFFVELMITDLAGWLLPIALTAILARPLGFSIFVVPVIVTTNWLQVPLAYAMAVPAAMLLLVPGSADLVALLWLLLIFANAALLFRLLRTVTANQNLLAAALTTLFLLSPLMIMQFLQHLFGLMPG</sequence>
<dbReference type="OrthoDB" id="9811204at2"/>
<feature type="transmembrane region" description="Helical" evidence="1">
    <location>
        <begin position="118"/>
        <end position="134"/>
    </location>
</feature>
<dbReference type="STRING" id="36856.ATB98_20225"/>
<accession>A0A178YP55</accession>
<feature type="transmembrane region" description="Helical" evidence="1">
    <location>
        <begin position="169"/>
        <end position="189"/>
    </location>
</feature>
<dbReference type="AlphaFoldDB" id="A0A178YP55"/>
<reference evidence="2 3" key="1">
    <citation type="submission" date="2015-11" db="EMBL/GenBank/DDBJ databases">
        <title>Ensifer anhuiense sp. nov., an effective nitrogen fixation bacterium with Glycine soja.</title>
        <authorList>
            <person name="Yan H."/>
            <person name="Chen W."/>
        </authorList>
    </citation>
    <scope>NUCLEOTIDE SEQUENCE [LARGE SCALE GENOMIC DNA]</scope>
    <source>
        <strain evidence="2 3">LMG 7837</strain>
    </source>
</reference>
<dbReference type="RefSeq" id="WP_066869356.1">
    <property type="nucleotide sequence ID" value="NZ_LNQB01000055.1"/>
</dbReference>
<protein>
    <recommendedName>
        <fullName evidence="4">Transporter</fullName>
    </recommendedName>
</protein>
<proteinExistence type="predicted"/>
<keyword evidence="1" id="KW-0812">Transmembrane</keyword>
<gene>
    <name evidence="2" type="ORF">ATB98_20225</name>
</gene>